<reference evidence="2" key="1">
    <citation type="submission" date="2021-01" db="EMBL/GenBank/DDBJ databases">
        <authorList>
            <person name="Li R."/>
            <person name="Bekaert M."/>
        </authorList>
    </citation>
    <scope>NUCLEOTIDE SEQUENCE</scope>
    <source>
        <strain evidence="2">Farmed</strain>
    </source>
</reference>
<dbReference type="AlphaFoldDB" id="A0A812DCN9"/>
<feature type="region of interest" description="Disordered" evidence="1">
    <location>
        <begin position="142"/>
        <end position="173"/>
    </location>
</feature>
<evidence type="ECO:0000256" key="1">
    <source>
        <dbReference type="SAM" id="MobiDB-lite"/>
    </source>
</evidence>
<protein>
    <submittedName>
        <fullName evidence="2">Uncharacterized protein</fullName>
    </submittedName>
</protein>
<feature type="region of interest" description="Disordered" evidence="1">
    <location>
        <begin position="54"/>
        <end position="76"/>
    </location>
</feature>
<dbReference type="Proteomes" id="UP000597762">
    <property type="component" value="Unassembled WGS sequence"/>
</dbReference>
<organism evidence="2 3">
    <name type="scientific">Acanthosepion pharaonis</name>
    <name type="common">Pharaoh cuttlefish</name>
    <name type="synonym">Sepia pharaonis</name>
    <dbReference type="NCBI Taxonomy" id="158019"/>
    <lineage>
        <taxon>Eukaryota</taxon>
        <taxon>Metazoa</taxon>
        <taxon>Spiralia</taxon>
        <taxon>Lophotrochozoa</taxon>
        <taxon>Mollusca</taxon>
        <taxon>Cephalopoda</taxon>
        <taxon>Coleoidea</taxon>
        <taxon>Decapodiformes</taxon>
        <taxon>Sepiida</taxon>
        <taxon>Sepiina</taxon>
        <taxon>Sepiidae</taxon>
        <taxon>Acanthosepion</taxon>
    </lineage>
</organism>
<accession>A0A812DCN9</accession>
<keyword evidence="3" id="KW-1185">Reference proteome</keyword>
<proteinExistence type="predicted"/>
<dbReference type="EMBL" id="CAHIKZ030003405">
    <property type="protein sequence ID" value="CAE1299868.1"/>
    <property type="molecule type" value="Genomic_DNA"/>
</dbReference>
<name>A0A812DCN9_ACAPH</name>
<feature type="compositionally biased region" description="Basic and acidic residues" evidence="1">
    <location>
        <begin position="156"/>
        <end position="173"/>
    </location>
</feature>
<gene>
    <name evidence="2" type="ORF">SPHA_53478</name>
</gene>
<sequence length="206" mass="22679">MNTADSSVIADQSVILARSSISICTIDMGASMPATPRPVGICVNTRAKLQASSGKYAPHSITRGRRSTANALDPAGHRERVGAANFHRPANADTARRPAVPAGPLSMVPLPRRAHLRLNGARRLAIDMKADRDIGREVTHHAPHETGIRLPQPATRLDRGDRRADRPRMAQRGLLRDDRRIHGRADIIRHRRDHLLNRQSGLLMDV</sequence>
<evidence type="ECO:0000313" key="3">
    <source>
        <dbReference type="Proteomes" id="UP000597762"/>
    </source>
</evidence>
<comment type="caution">
    <text evidence="2">The sequence shown here is derived from an EMBL/GenBank/DDBJ whole genome shotgun (WGS) entry which is preliminary data.</text>
</comment>
<evidence type="ECO:0000313" key="2">
    <source>
        <dbReference type="EMBL" id="CAE1299868.1"/>
    </source>
</evidence>